<keyword evidence="4 7" id="KW-0274">FAD</keyword>
<comment type="similarity">
    <text evidence="2 8">Belongs to the GMC oxidoreductase family.</text>
</comment>
<feature type="domain" description="Glucose-methanol-choline oxidoreductase N-terminal" evidence="11">
    <location>
        <begin position="299"/>
        <end position="313"/>
    </location>
</feature>
<evidence type="ECO:0000256" key="7">
    <source>
        <dbReference type="PIRSR" id="PIRSR000137-2"/>
    </source>
</evidence>
<evidence type="ECO:0000256" key="8">
    <source>
        <dbReference type="RuleBase" id="RU003968"/>
    </source>
</evidence>
<keyword evidence="3 8" id="KW-0285">Flavoprotein</keyword>
<comment type="caution">
    <text evidence="12">The sequence shown here is derived from an EMBL/GenBank/DDBJ whole genome shotgun (WGS) entry which is preliminary data.</text>
</comment>
<dbReference type="Pfam" id="PF00732">
    <property type="entry name" value="GMC_oxred_N"/>
    <property type="match status" value="1"/>
</dbReference>
<feature type="binding site" evidence="7">
    <location>
        <position position="111"/>
    </location>
    <ligand>
        <name>FAD</name>
        <dbReference type="ChEBI" id="CHEBI:57692"/>
    </ligand>
</feature>
<dbReference type="AlphaFoldDB" id="A0AAN6ZSN9"/>
<comment type="cofactor">
    <cofactor evidence="1 7">
        <name>FAD</name>
        <dbReference type="ChEBI" id="CHEBI:57692"/>
    </cofactor>
</comment>
<dbReference type="PANTHER" id="PTHR11552:SF201">
    <property type="entry name" value="GLUCOSE-METHANOL-CHOLINE OXIDOREDUCTASE N-TERMINAL DOMAIN-CONTAINING PROTEIN"/>
    <property type="match status" value="1"/>
</dbReference>
<evidence type="ECO:0000256" key="4">
    <source>
        <dbReference type="ARBA" id="ARBA00022827"/>
    </source>
</evidence>
<dbReference type="SUPFAM" id="SSF51905">
    <property type="entry name" value="FAD/NAD(P)-binding domain"/>
    <property type="match status" value="1"/>
</dbReference>
<name>A0AAN6ZSN9_9PEZI</name>
<reference evidence="12" key="2">
    <citation type="submission" date="2023-05" db="EMBL/GenBank/DDBJ databases">
        <authorList>
            <consortium name="Lawrence Berkeley National Laboratory"/>
            <person name="Steindorff A."/>
            <person name="Hensen N."/>
            <person name="Bonometti L."/>
            <person name="Westerberg I."/>
            <person name="Brannstrom I.O."/>
            <person name="Guillou S."/>
            <person name="Cros-Aarteil S."/>
            <person name="Calhoun S."/>
            <person name="Haridas S."/>
            <person name="Kuo A."/>
            <person name="Mondo S."/>
            <person name="Pangilinan J."/>
            <person name="Riley R."/>
            <person name="Labutti K."/>
            <person name="Andreopoulos B."/>
            <person name="Lipzen A."/>
            <person name="Chen C."/>
            <person name="Yanf M."/>
            <person name="Daum C."/>
            <person name="Ng V."/>
            <person name="Clum A."/>
            <person name="Ohm R."/>
            <person name="Martin F."/>
            <person name="Silar P."/>
            <person name="Natvig D."/>
            <person name="Lalanne C."/>
            <person name="Gautier V."/>
            <person name="Ament-Velasquez S.L."/>
            <person name="Kruys A."/>
            <person name="Hutchinson M.I."/>
            <person name="Powell A.J."/>
            <person name="Barry K."/>
            <person name="Miller A.N."/>
            <person name="Grigoriev I.V."/>
            <person name="Debuchy R."/>
            <person name="Gladieux P."/>
            <person name="Thoren M.H."/>
            <person name="Johannesson H."/>
        </authorList>
    </citation>
    <scope>NUCLEOTIDE SEQUENCE</scope>
    <source>
        <strain evidence="12">CBS 538.74</strain>
    </source>
</reference>
<dbReference type="InterPro" id="IPR007867">
    <property type="entry name" value="GMC_OxRtase_C"/>
</dbReference>
<dbReference type="InterPro" id="IPR036188">
    <property type="entry name" value="FAD/NAD-bd_sf"/>
</dbReference>
<feature type="domain" description="Glucose-methanol-choline oxidoreductase N-terminal" evidence="10">
    <location>
        <begin position="105"/>
        <end position="128"/>
    </location>
</feature>
<feature type="active site" description="Proton acceptor" evidence="6">
    <location>
        <position position="575"/>
    </location>
</feature>
<proteinExistence type="inferred from homology"/>
<evidence type="ECO:0000313" key="13">
    <source>
        <dbReference type="Proteomes" id="UP001302745"/>
    </source>
</evidence>
<keyword evidence="9" id="KW-0732">Signal</keyword>
<evidence type="ECO:0000256" key="2">
    <source>
        <dbReference type="ARBA" id="ARBA00010790"/>
    </source>
</evidence>
<feature type="binding site" evidence="7">
    <location>
        <position position="256"/>
    </location>
    <ligand>
        <name>FAD</name>
        <dbReference type="ChEBI" id="CHEBI:57692"/>
    </ligand>
</feature>
<sequence>MAPRSVALLLALACGLGKSTATVESESFDYIIVGAGTSGLVVANRLSEDPSVTVAVIEPGTDQRDNINVTATEAFGLSFNTPMDWAYSTVKQRDAGDRAFGLHAGKAWGGTSTINGMTYIRGNVAEFDAWEQLGNPGWNWESIFSYFKKSEKYTIPTDSQLAAGATYESQYHGFDGPLHVGYVPSLENGSFAPAVKDTWEGLSVSHNLDLNSGSVRGFGMGPQTLDSNLNVRWDAARAYYQPVEHRPNLRIIKGTVKRITWASGGCKKGHLVANGVEMLTDAGKSRTLGAKKEVVVSAGALRTPLVLEASGIGNPRILKSLGIETRINLPGVGEHLVEQPAHFLMFSGDLGSSSASAYHTYLTAADLFGANLAAIEAATRADIPKWARAAADASGADSLNVRGLEKLLHIQHDLLFKHNVTAAEVLTAIAPGSVLASNYWTLFPFSRGSVHLGSRDNIDEPVIDPRIFLSDFDLSTLTAAGRFATRFWLSEPMKTQGSVTGPVLSGDVDLPRNATDAQWHVYLRDTAVANSHPTGTASMMSRELGGVIDPELRVYGTANVRVVDASAVPMQLSGHLTAALYGLAERAADIIKRTTH</sequence>
<evidence type="ECO:0000259" key="11">
    <source>
        <dbReference type="PROSITE" id="PS00624"/>
    </source>
</evidence>
<keyword evidence="13" id="KW-1185">Reference proteome</keyword>
<evidence type="ECO:0000259" key="10">
    <source>
        <dbReference type="PROSITE" id="PS00623"/>
    </source>
</evidence>
<dbReference type="PROSITE" id="PS00624">
    <property type="entry name" value="GMC_OXRED_2"/>
    <property type="match status" value="1"/>
</dbReference>
<evidence type="ECO:0000256" key="6">
    <source>
        <dbReference type="PIRSR" id="PIRSR000137-1"/>
    </source>
</evidence>
<dbReference type="EMBL" id="MU857155">
    <property type="protein sequence ID" value="KAK4149482.1"/>
    <property type="molecule type" value="Genomic_DNA"/>
</dbReference>
<dbReference type="Gene3D" id="4.10.450.10">
    <property type="entry name" value="Glucose Oxidase, domain 2"/>
    <property type="match status" value="1"/>
</dbReference>
<evidence type="ECO:0000256" key="3">
    <source>
        <dbReference type="ARBA" id="ARBA00022630"/>
    </source>
</evidence>
<feature type="chain" id="PRO_5042949973" evidence="9">
    <location>
        <begin position="22"/>
        <end position="596"/>
    </location>
</feature>
<feature type="active site" description="Proton donor" evidence="6">
    <location>
        <position position="532"/>
    </location>
</feature>
<dbReference type="PIRSF" id="PIRSF000137">
    <property type="entry name" value="Alcohol_oxidase"/>
    <property type="match status" value="1"/>
</dbReference>
<evidence type="ECO:0000256" key="5">
    <source>
        <dbReference type="ARBA" id="ARBA00023002"/>
    </source>
</evidence>
<protein>
    <submittedName>
        <fullName evidence="12">GMC oxidoreductase</fullName>
    </submittedName>
</protein>
<dbReference type="InterPro" id="IPR027424">
    <property type="entry name" value="Glucose_Oxidase_domain_2"/>
</dbReference>
<organism evidence="12 13">
    <name type="scientific">Chaetomidium leptoderma</name>
    <dbReference type="NCBI Taxonomy" id="669021"/>
    <lineage>
        <taxon>Eukaryota</taxon>
        <taxon>Fungi</taxon>
        <taxon>Dikarya</taxon>
        <taxon>Ascomycota</taxon>
        <taxon>Pezizomycotina</taxon>
        <taxon>Sordariomycetes</taxon>
        <taxon>Sordariomycetidae</taxon>
        <taxon>Sordariales</taxon>
        <taxon>Chaetomiaceae</taxon>
        <taxon>Chaetomidium</taxon>
    </lineage>
</organism>
<dbReference type="Gene3D" id="3.50.50.60">
    <property type="entry name" value="FAD/NAD(P)-binding domain"/>
    <property type="match status" value="1"/>
</dbReference>
<reference evidence="12" key="1">
    <citation type="journal article" date="2023" name="Mol. Phylogenet. Evol.">
        <title>Genome-scale phylogeny and comparative genomics of the fungal order Sordariales.</title>
        <authorList>
            <person name="Hensen N."/>
            <person name="Bonometti L."/>
            <person name="Westerberg I."/>
            <person name="Brannstrom I.O."/>
            <person name="Guillou S."/>
            <person name="Cros-Aarteil S."/>
            <person name="Calhoun S."/>
            <person name="Haridas S."/>
            <person name="Kuo A."/>
            <person name="Mondo S."/>
            <person name="Pangilinan J."/>
            <person name="Riley R."/>
            <person name="LaButti K."/>
            <person name="Andreopoulos B."/>
            <person name="Lipzen A."/>
            <person name="Chen C."/>
            <person name="Yan M."/>
            <person name="Daum C."/>
            <person name="Ng V."/>
            <person name="Clum A."/>
            <person name="Steindorff A."/>
            <person name="Ohm R.A."/>
            <person name="Martin F."/>
            <person name="Silar P."/>
            <person name="Natvig D.O."/>
            <person name="Lalanne C."/>
            <person name="Gautier V."/>
            <person name="Ament-Velasquez S.L."/>
            <person name="Kruys A."/>
            <person name="Hutchinson M.I."/>
            <person name="Powell A.J."/>
            <person name="Barry K."/>
            <person name="Miller A.N."/>
            <person name="Grigoriev I.V."/>
            <person name="Debuchy R."/>
            <person name="Gladieux P."/>
            <person name="Hiltunen Thoren M."/>
            <person name="Johannesson H."/>
        </authorList>
    </citation>
    <scope>NUCLEOTIDE SEQUENCE</scope>
    <source>
        <strain evidence="12">CBS 538.74</strain>
    </source>
</reference>
<dbReference type="InterPro" id="IPR012132">
    <property type="entry name" value="GMC_OxRdtase"/>
</dbReference>
<keyword evidence="5" id="KW-0560">Oxidoreductase</keyword>
<dbReference type="Proteomes" id="UP001302745">
    <property type="component" value="Unassembled WGS sequence"/>
</dbReference>
<evidence type="ECO:0000256" key="1">
    <source>
        <dbReference type="ARBA" id="ARBA00001974"/>
    </source>
</evidence>
<feature type="signal peptide" evidence="9">
    <location>
        <begin position="1"/>
        <end position="21"/>
    </location>
</feature>
<dbReference type="PANTHER" id="PTHR11552">
    <property type="entry name" value="GLUCOSE-METHANOL-CHOLINE GMC OXIDOREDUCTASE"/>
    <property type="match status" value="1"/>
</dbReference>
<gene>
    <name evidence="12" type="ORF">C8A00DRAFT_37931</name>
</gene>
<dbReference type="InterPro" id="IPR000172">
    <property type="entry name" value="GMC_OxRdtase_N"/>
</dbReference>
<dbReference type="GO" id="GO:0016614">
    <property type="term" value="F:oxidoreductase activity, acting on CH-OH group of donors"/>
    <property type="evidence" value="ECO:0007669"/>
    <property type="project" value="InterPro"/>
</dbReference>
<evidence type="ECO:0000313" key="12">
    <source>
        <dbReference type="EMBL" id="KAK4149482.1"/>
    </source>
</evidence>
<dbReference type="GO" id="GO:0050660">
    <property type="term" value="F:flavin adenine dinucleotide binding"/>
    <property type="evidence" value="ECO:0007669"/>
    <property type="project" value="InterPro"/>
</dbReference>
<dbReference type="Pfam" id="PF05199">
    <property type="entry name" value="GMC_oxred_C"/>
    <property type="match status" value="1"/>
</dbReference>
<dbReference type="PROSITE" id="PS00623">
    <property type="entry name" value="GMC_OXRED_1"/>
    <property type="match status" value="1"/>
</dbReference>
<evidence type="ECO:0000256" key="9">
    <source>
        <dbReference type="SAM" id="SignalP"/>
    </source>
</evidence>
<accession>A0AAN6ZSN9</accession>
<dbReference type="SUPFAM" id="SSF54373">
    <property type="entry name" value="FAD-linked reductases, C-terminal domain"/>
    <property type="match status" value="1"/>
</dbReference>
<dbReference type="Gene3D" id="3.30.560.10">
    <property type="entry name" value="Glucose Oxidase, domain 3"/>
    <property type="match status" value="1"/>
</dbReference>
<feature type="binding site" evidence="7">
    <location>
        <begin position="37"/>
        <end position="38"/>
    </location>
    <ligand>
        <name>FAD</name>
        <dbReference type="ChEBI" id="CHEBI:57692"/>
    </ligand>
</feature>